<keyword evidence="6" id="KW-0029">Amino-acid transport</keyword>
<comment type="similarity">
    <text evidence="2">Belongs to the binding-protein-dependent transport system permease family. HisMQ subfamily.</text>
</comment>
<evidence type="ECO:0000256" key="7">
    <source>
        <dbReference type="ARBA" id="ARBA00022989"/>
    </source>
</evidence>
<evidence type="ECO:0000256" key="6">
    <source>
        <dbReference type="ARBA" id="ARBA00022970"/>
    </source>
</evidence>
<reference evidence="12" key="1">
    <citation type="submission" date="2017-05" db="EMBL/GenBank/DDBJ databases">
        <authorList>
            <person name="Rodrigo-Torres L."/>
            <person name="Arahal R. D."/>
            <person name="Lucena T."/>
        </authorList>
    </citation>
    <scope>NUCLEOTIDE SEQUENCE [LARGE SCALE GENOMIC DNA]</scope>
    <source>
        <strain evidence="12">CECT 8715</strain>
    </source>
</reference>
<dbReference type="Pfam" id="PF00528">
    <property type="entry name" value="BPD_transp_1"/>
    <property type="match status" value="1"/>
</dbReference>
<dbReference type="RefSeq" id="WP_093965394.1">
    <property type="nucleotide sequence ID" value="NZ_FXYG01000006.1"/>
</dbReference>
<dbReference type="Gene3D" id="1.10.3720.10">
    <property type="entry name" value="MetI-like"/>
    <property type="match status" value="1"/>
</dbReference>
<sequence>MSTMTDPPKADFRLSMLINDTRYRSLTFQVIAAIVIALSIWYLGNNLIQNLRAAGLNISYSFLGDPSGYDINQRLIEYDSQSSHGRAAVVGILNTLLVAVLACITATVFGVIAGVLRLSNNWLVSKLMAVYVEIFRNIPVLIWIIIIFTIMTAVLPGPREFRGDNPTSSMLFDLFAFTNRGVYVPRPEFANGLFGSTFLNWLLVIAVLVASWFASREIEKRATLKQEQTGERPKTGLVKLAVWLVPFALLMILMGLTWDVPALKGFNFSGGIKVGGPLIALWFALSIYTGAFIAENVRAGIQAISKGQTEAAAALGLRPGRIMNLVILPQALRVIIPPLISQYLNITKNSSLAIAVGYADITATLGGITLNQTGRAIECVLLLMLFYLTASLLISMAMNIYNASVKLKER</sequence>
<dbReference type="AlphaFoldDB" id="A0A238L320"/>
<keyword evidence="4" id="KW-1003">Cell membrane</keyword>
<organism evidence="11 12">
    <name type="scientific">Ruegeria arenilitoris</name>
    <dbReference type="NCBI Taxonomy" id="1173585"/>
    <lineage>
        <taxon>Bacteria</taxon>
        <taxon>Pseudomonadati</taxon>
        <taxon>Pseudomonadota</taxon>
        <taxon>Alphaproteobacteria</taxon>
        <taxon>Rhodobacterales</taxon>
        <taxon>Roseobacteraceae</taxon>
        <taxon>Ruegeria</taxon>
    </lineage>
</organism>
<comment type="subcellular location">
    <subcellularLocation>
        <location evidence="1">Cell inner membrane</location>
        <topology evidence="1">Multi-pass membrane protein</topology>
    </subcellularLocation>
    <subcellularLocation>
        <location evidence="9">Cell membrane</location>
        <topology evidence="9">Multi-pass membrane protein</topology>
    </subcellularLocation>
</comment>
<dbReference type="EMBL" id="FXYG01000006">
    <property type="protein sequence ID" value="SMX49473.1"/>
    <property type="molecule type" value="Genomic_DNA"/>
</dbReference>
<feature type="transmembrane region" description="Helical" evidence="9">
    <location>
        <begin position="193"/>
        <end position="215"/>
    </location>
</feature>
<protein>
    <submittedName>
        <fullName evidence="11">Putative glutamine ABC transporter permease protein GlnM</fullName>
    </submittedName>
</protein>
<keyword evidence="3 9" id="KW-0813">Transport</keyword>
<keyword evidence="12" id="KW-1185">Reference proteome</keyword>
<dbReference type="PROSITE" id="PS50928">
    <property type="entry name" value="ABC_TM1"/>
    <property type="match status" value="1"/>
</dbReference>
<dbReference type="Proteomes" id="UP000202485">
    <property type="component" value="Unassembled WGS sequence"/>
</dbReference>
<keyword evidence="7 9" id="KW-1133">Transmembrane helix</keyword>
<dbReference type="SUPFAM" id="SSF161098">
    <property type="entry name" value="MetI-like"/>
    <property type="match status" value="1"/>
</dbReference>
<feature type="transmembrane region" description="Helical" evidence="9">
    <location>
        <begin position="87"/>
        <end position="116"/>
    </location>
</feature>
<evidence type="ECO:0000259" key="10">
    <source>
        <dbReference type="PROSITE" id="PS50928"/>
    </source>
</evidence>
<evidence type="ECO:0000256" key="3">
    <source>
        <dbReference type="ARBA" id="ARBA00022448"/>
    </source>
</evidence>
<feature type="transmembrane region" description="Helical" evidence="9">
    <location>
        <begin position="23"/>
        <end position="43"/>
    </location>
</feature>
<dbReference type="PANTHER" id="PTHR30614">
    <property type="entry name" value="MEMBRANE COMPONENT OF AMINO ACID ABC TRANSPORTER"/>
    <property type="match status" value="1"/>
</dbReference>
<dbReference type="GO" id="GO:0043190">
    <property type="term" value="C:ATP-binding cassette (ABC) transporter complex"/>
    <property type="evidence" value="ECO:0007669"/>
    <property type="project" value="InterPro"/>
</dbReference>
<evidence type="ECO:0000256" key="5">
    <source>
        <dbReference type="ARBA" id="ARBA00022692"/>
    </source>
</evidence>
<keyword evidence="8 9" id="KW-0472">Membrane</keyword>
<gene>
    <name evidence="11" type="primary">glnM</name>
    <name evidence="11" type="ORF">RUA8715_03767</name>
</gene>
<proteinExistence type="inferred from homology"/>
<feature type="transmembrane region" description="Helical" evidence="9">
    <location>
        <begin position="380"/>
        <end position="401"/>
    </location>
</feature>
<dbReference type="InterPro" id="IPR000515">
    <property type="entry name" value="MetI-like"/>
</dbReference>
<evidence type="ECO:0000256" key="2">
    <source>
        <dbReference type="ARBA" id="ARBA00010072"/>
    </source>
</evidence>
<dbReference type="InterPro" id="IPR035906">
    <property type="entry name" value="MetI-like_sf"/>
</dbReference>
<dbReference type="PANTHER" id="PTHR30614:SF37">
    <property type="entry name" value="AMINO-ACID ABC TRANSPORTER PERMEASE PROTEIN YHDX-RELATED"/>
    <property type="match status" value="1"/>
</dbReference>
<evidence type="ECO:0000256" key="9">
    <source>
        <dbReference type="RuleBase" id="RU363032"/>
    </source>
</evidence>
<dbReference type="NCBIfam" id="TIGR01726">
    <property type="entry name" value="HEQRo_perm_3TM"/>
    <property type="match status" value="1"/>
</dbReference>
<dbReference type="InterPro" id="IPR043429">
    <property type="entry name" value="ArtM/GltK/GlnP/TcyL/YhdX-like"/>
</dbReference>
<dbReference type="OrthoDB" id="9808531at2"/>
<accession>A0A238L320</accession>
<name>A0A238L320_9RHOB</name>
<dbReference type="GO" id="GO:0022857">
    <property type="term" value="F:transmembrane transporter activity"/>
    <property type="evidence" value="ECO:0007669"/>
    <property type="project" value="InterPro"/>
</dbReference>
<dbReference type="CDD" id="cd06261">
    <property type="entry name" value="TM_PBP2"/>
    <property type="match status" value="1"/>
</dbReference>
<feature type="transmembrane region" description="Helical" evidence="9">
    <location>
        <begin position="236"/>
        <end position="258"/>
    </location>
</feature>
<evidence type="ECO:0000313" key="12">
    <source>
        <dbReference type="Proteomes" id="UP000202485"/>
    </source>
</evidence>
<feature type="transmembrane region" description="Helical" evidence="9">
    <location>
        <begin position="278"/>
        <end position="301"/>
    </location>
</feature>
<feature type="transmembrane region" description="Helical" evidence="9">
    <location>
        <begin position="137"/>
        <end position="155"/>
    </location>
</feature>
<evidence type="ECO:0000256" key="4">
    <source>
        <dbReference type="ARBA" id="ARBA00022475"/>
    </source>
</evidence>
<evidence type="ECO:0000256" key="8">
    <source>
        <dbReference type="ARBA" id="ARBA00023136"/>
    </source>
</evidence>
<evidence type="ECO:0000256" key="1">
    <source>
        <dbReference type="ARBA" id="ARBA00004429"/>
    </source>
</evidence>
<keyword evidence="5 9" id="KW-0812">Transmembrane</keyword>
<feature type="domain" description="ABC transmembrane type-1" evidence="10">
    <location>
        <begin position="92"/>
        <end position="398"/>
    </location>
</feature>
<dbReference type="InterPro" id="IPR010065">
    <property type="entry name" value="AA_ABC_transptr_permease_3TM"/>
</dbReference>
<evidence type="ECO:0000313" key="11">
    <source>
        <dbReference type="EMBL" id="SMX49473.1"/>
    </source>
</evidence>
<dbReference type="GO" id="GO:0006865">
    <property type="term" value="P:amino acid transport"/>
    <property type="evidence" value="ECO:0007669"/>
    <property type="project" value="UniProtKB-KW"/>
</dbReference>